<sequence>MSGKNQSNVIIVTCPGGSNVSLLAYNAASTLEKQGYCKFIRLSGDRFPEKDRQKLSEAQNNTSKWVLVEGCSKGCAKKVLDSAGVKPDEHFLVTSIGIERENKFDYTTEEFDKVLLAVKKILEKYF</sequence>
<proteinExistence type="predicted"/>
<dbReference type="EMBL" id="LGFO01000131">
    <property type="protein sequence ID" value="KUK36256.1"/>
    <property type="molecule type" value="Genomic_DNA"/>
</dbReference>
<accession>A0A101FFW6</accession>
<reference evidence="2" key="1">
    <citation type="journal article" date="2015" name="MBio">
        <title>Genome-Resolved Metagenomic Analysis Reveals Roles for Candidate Phyla and Other Microbial Community Members in Biogeochemical Transformations in Oil Reservoirs.</title>
        <authorList>
            <person name="Hu P."/>
            <person name="Tom L."/>
            <person name="Singh A."/>
            <person name="Thomas B.C."/>
            <person name="Baker B.J."/>
            <person name="Piceno Y.M."/>
            <person name="Andersen G.L."/>
            <person name="Banfield J.F."/>
        </authorList>
    </citation>
    <scope>NUCLEOTIDE SEQUENCE [LARGE SCALE GENOMIC DNA]</scope>
</reference>
<dbReference type="Pfam" id="PF08859">
    <property type="entry name" value="DGC"/>
    <property type="match status" value="1"/>
</dbReference>
<dbReference type="InterPro" id="IPR014958">
    <property type="entry name" value="DGC"/>
</dbReference>
<dbReference type="Proteomes" id="UP000053326">
    <property type="component" value="Unassembled WGS sequence"/>
</dbReference>
<evidence type="ECO:0000313" key="2">
    <source>
        <dbReference type="Proteomes" id="UP000053326"/>
    </source>
</evidence>
<name>A0A101FFW6_9THEO</name>
<organism evidence="1 2">
    <name type="scientific">Thermacetogenium phaeum</name>
    <dbReference type="NCBI Taxonomy" id="85874"/>
    <lineage>
        <taxon>Bacteria</taxon>
        <taxon>Bacillati</taxon>
        <taxon>Bacillota</taxon>
        <taxon>Clostridia</taxon>
        <taxon>Thermoanaerobacterales</taxon>
        <taxon>Thermoanaerobacteraceae</taxon>
        <taxon>Thermacetogenium</taxon>
    </lineage>
</organism>
<comment type="caution">
    <text evidence="1">The sequence shown here is derived from an EMBL/GenBank/DDBJ whole genome shotgun (WGS) entry which is preliminary data.</text>
</comment>
<dbReference type="AlphaFoldDB" id="A0A101FFW6"/>
<protein>
    <submittedName>
        <fullName evidence="1">DGC domain containing protein</fullName>
    </submittedName>
</protein>
<gene>
    <name evidence="1" type="ORF">XD66_1033</name>
</gene>
<evidence type="ECO:0000313" key="1">
    <source>
        <dbReference type="EMBL" id="KUK36256.1"/>
    </source>
</evidence>